<dbReference type="GeneID" id="64825075"/>
<dbReference type="Proteomes" id="UP000011659">
    <property type="component" value="Unassembled WGS sequence"/>
</dbReference>
<keyword evidence="1" id="KW-0328">Glycosyltransferase</keyword>
<dbReference type="Proteomes" id="UP000682967">
    <property type="component" value="Plasmid pHsi540"/>
</dbReference>
<keyword evidence="6" id="KW-1185">Reference proteome</keyword>
<keyword evidence="5" id="KW-0614">Plasmid</keyword>
<dbReference type="PATRIC" id="fig|662476.7.peg.4062"/>
<name>M0JID8_9EURY</name>
<dbReference type="EMBL" id="AOLR01000057">
    <property type="protein sequence ID" value="EMA08766.1"/>
    <property type="molecule type" value="Genomic_DNA"/>
</dbReference>
<accession>M0JID8</accession>
<dbReference type="OrthoDB" id="132546at2157"/>
<evidence type="ECO:0000313" key="5">
    <source>
        <dbReference type="EMBL" id="QUJ74039.1"/>
    </source>
</evidence>
<dbReference type="KEGG" id="hsin:KDQ40_18925"/>
<gene>
    <name evidence="4" type="ORF">C436_20413</name>
    <name evidence="5" type="ORF">KDQ40_18925</name>
</gene>
<dbReference type="Pfam" id="PF13439">
    <property type="entry name" value="Glyco_transf_4"/>
    <property type="match status" value="1"/>
</dbReference>
<evidence type="ECO:0000256" key="1">
    <source>
        <dbReference type="ARBA" id="ARBA00022676"/>
    </source>
</evidence>
<protein>
    <submittedName>
        <fullName evidence="4 5">Glycosyltransferase</fullName>
    </submittedName>
</protein>
<dbReference type="SUPFAM" id="SSF53756">
    <property type="entry name" value="UDP-Glycosyltransferase/glycogen phosphorylase"/>
    <property type="match status" value="1"/>
</dbReference>
<dbReference type="Pfam" id="PF13692">
    <property type="entry name" value="Glyco_trans_1_4"/>
    <property type="match status" value="1"/>
</dbReference>
<evidence type="ECO:0000259" key="3">
    <source>
        <dbReference type="Pfam" id="PF13439"/>
    </source>
</evidence>
<evidence type="ECO:0000256" key="2">
    <source>
        <dbReference type="ARBA" id="ARBA00022679"/>
    </source>
</evidence>
<dbReference type="PANTHER" id="PTHR12526:SF510">
    <property type="entry name" value="D-INOSITOL 3-PHOSPHATE GLYCOSYLTRANSFERASE"/>
    <property type="match status" value="1"/>
</dbReference>
<dbReference type="AlphaFoldDB" id="M0JID8"/>
<dbReference type="CDD" id="cd03801">
    <property type="entry name" value="GT4_PimA-like"/>
    <property type="match status" value="1"/>
</dbReference>
<proteinExistence type="predicted"/>
<organism evidence="4 6">
    <name type="scientific">Haloarcula marismortui ATCC 33800</name>
    <dbReference type="NCBI Taxonomy" id="662476"/>
    <lineage>
        <taxon>Archaea</taxon>
        <taxon>Methanobacteriati</taxon>
        <taxon>Methanobacteriota</taxon>
        <taxon>Stenosarchaea group</taxon>
        <taxon>Halobacteria</taxon>
        <taxon>Halobacteriales</taxon>
        <taxon>Haloarculaceae</taxon>
        <taxon>Haloarcula</taxon>
    </lineage>
</organism>
<feature type="domain" description="Glycosyltransferase subfamily 4-like N-terminal" evidence="3">
    <location>
        <begin position="20"/>
        <end position="179"/>
    </location>
</feature>
<keyword evidence="2 4" id="KW-0808">Transferase</keyword>
<evidence type="ECO:0000313" key="4">
    <source>
        <dbReference type="EMBL" id="EMA08766.1"/>
    </source>
</evidence>
<geneLocation type="plasmid" evidence="5 7">
    <name>pHsi540</name>
</geneLocation>
<reference evidence="4 6" key="1">
    <citation type="journal article" date="2014" name="PLoS Genet.">
        <title>Phylogenetically driven sequencing of extremely halophilic archaea reveals strategies for static and dynamic osmo-response.</title>
        <authorList>
            <person name="Becker E.A."/>
            <person name="Seitzer P.M."/>
            <person name="Tritt A."/>
            <person name="Larsen D."/>
            <person name="Krusor M."/>
            <person name="Yao A.I."/>
            <person name="Wu D."/>
            <person name="Madern D."/>
            <person name="Eisen J.A."/>
            <person name="Darling A.E."/>
            <person name="Facciotti M.T."/>
        </authorList>
    </citation>
    <scope>NUCLEOTIDE SEQUENCE [LARGE SCALE GENOMIC DNA]</scope>
    <source>
        <strain evidence="4 6">ATCC 33800</strain>
    </source>
</reference>
<reference evidence="5" key="2">
    <citation type="submission" date="2021-04" db="EMBL/GenBank/DDBJ databases">
        <title>Complete Genome sequence and Methylome Analysis of the Haloarchaeon Haloarcula sinaiiensis.</title>
        <authorList>
            <person name="Fomenkov A."/>
            <person name="DasSarma P."/>
            <person name="DasSarma S."/>
            <person name="Roberts R.J."/>
        </authorList>
    </citation>
    <scope>NUCLEOTIDE SEQUENCE</scope>
    <source>
        <strain evidence="5">ATCC 33800</strain>
        <plasmid evidence="5">pHsi540</plasmid>
    </source>
</reference>
<dbReference type="RefSeq" id="WP_004966705.1">
    <property type="nucleotide sequence ID" value="NZ_AOLR01000057.1"/>
</dbReference>
<dbReference type="PANTHER" id="PTHR12526">
    <property type="entry name" value="GLYCOSYLTRANSFERASE"/>
    <property type="match status" value="1"/>
</dbReference>
<dbReference type="InterPro" id="IPR028098">
    <property type="entry name" value="Glyco_trans_4-like_N"/>
</dbReference>
<dbReference type="GO" id="GO:0016757">
    <property type="term" value="F:glycosyltransferase activity"/>
    <property type="evidence" value="ECO:0007669"/>
    <property type="project" value="UniProtKB-KW"/>
</dbReference>
<dbReference type="Gene3D" id="3.40.50.2000">
    <property type="entry name" value="Glycogen Phosphorylase B"/>
    <property type="match status" value="2"/>
</dbReference>
<dbReference type="EMBL" id="CP073368">
    <property type="protein sequence ID" value="QUJ74039.1"/>
    <property type="molecule type" value="Genomic_DNA"/>
</dbReference>
<evidence type="ECO:0000313" key="6">
    <source>
        <dbReference type="Proteomes" id="UP000011659"/>
    </source>
</evidence>
<sequence length="382" mass="42198">MADSSLESLLIVGPCRQETGGISQFIRGQVDELGDRLDVTVYNTSVPAGSNALSAGGFAKAQWLVLAALSAFSKVLFFPLYIDADIVHIHASSRVSFYRKSIYILLVSHLRDIPIVIHIHGSDFDDFLEEAGAVRRAYVQYVFNHCTEVIALSEYWATVLKRELSIESVTLLPNPVRVEEFSPVYDANPPRIVYVSNLINRKGVEEFVEAVRRLLSQSEVEFTVDIAGKGPRSDLMTDLADEFNSVEYHGFVTETHKLELLERGSIYVLPTYAEGLPISLLEGMAGGNAIVSTTVGSIPEVVGPENGVLIPPVDTDRLNDAIGALVRDDDQRSAMARTNRATIEDKYAWHHITEQLISIYDRIVTGDDSKPDRVAVEAQMTD</sequence>
<evidence type="ECO:0000313" key="7">
    <source>
        <dbReference type="Proteomes" id="UP000682967"/>
    </source>
</evidence>